<evidence type="ECO:0000313" key="2">
    <source>
        <dbReference type="Proteomes" id="UP000625568"/>
    </source>
</evidence>
<evidence type="ECO:0000313" key="1">
    <source>
        <dbReference type="EMBL" id="QRO77781.1"/>
    </source>
</evidence>
<dbReference type="AlphaFoldDB" id="A0A892I8H7"/>
<name>A0A892I8H7_9BURK</name>
<dbReference type="InterPro" id="IPR010260">
    <property type="entry name" value="AlpA"/>
</dbReference>
<sequence length="151" mass="16953">MRALRMNDVAEKVGLGQSTLYRMIAAGTFPKPFELVPGRTAWLESDVDAWLAEKAGIAQNPPSAPTKDEHGQLDELARKIAARLTPHALWDLAEVAEYLHRSQQHTRQWIVTQAGFPRPLRIPSGKSATERARPLWRAKDVIAWAESHVEE</sequence>
<reference evidence="1 2" key="1">
    <citation type="submission" date="2021-02" db="EMBL/GenBank/DDBJ databases">
        <title>FDA dAtabase for Regulatory Grade micrObial Sequences (FDA-ARGOS): Supporting development and validation of Infectious Disease Dx tests.</title>
        <authorList>
            <person name="Minogue T."/>
            <person name="Wolcott M."/>
            <person name="Wasieloski L."/>
            <person name="Aguilar W."/>
            <person name="Moore D."/>
            <person name="Jaissle J."/>
            <person name="Tallon L."/>
            <person name="Sadzewicz L."/>
            <person name="Zhao X."/>
            <person name="Boylan J."/>
            <person name="Ott S."/>
            <person name="Bowen H."/>
            <person name="Vavikolanu K."/>
            <person name="Mehta A."/>
            <person name="Aluvathingal J."/>
            <person name="Nadendla S."/>
            <person name="Yan Y."/>
            <person name="Sichtig H."/>
        </authorList>
    </citation>
    <scope>NUCLEOTIDE SEQUENCE [LARGE SCALE GENOMIC DNA]</scope>
    <source>
        <strain evidence="1 2">FDAARGOS_1272</strain>
    </source>
</reference>
<dbReference type="RefSeq" id="WP_165802991.1">
    <property type="nucleotide sequence ID" value="NZ_CP082882.1"/>
</dbReference>
<dbReference type="EMBL" id="CP069482">
    <property type="protein sequence ID" value="QRO77781.1"/>
    <property type="molecule type" value="Genomic_DNA"/>
</dbReference>
<dbReference type="SUPFAM" id="SSF46955">
    <property type="entry name" value="Putative DNA-binding domain"/>
    <property type="match status" value="1"/>
</dbReference>
<dbReference type="PANTHER" id="PTHR36154:SF1">
    <property type="entry name" value="DNA-BINDING TRANSCRIPTIONAL ACTIVATOR ALPA"/>
    <property type="match status" value="1"/>
</dbReference>
<dbReference type="Gene3D" id="1.10.238.160">
    <property type="match status" value="1"/>
</dbReference>
<dbReference type="Proteomes" id="UP000625568">
    <property type="component" value="Chromosome 1"/>
</dbReference>
<protein>
    <submittedName>
        <fullName evidence="1">AlpA family transcriptional regulator</fullName>
    </submittedName>
</protein>
<organism evidence="1 2">
    <name type="scientific">Burkholderia dolosa</name>
    <dbReference type="NCBI Taxonomy" id="152500"/>
    <lineage>
        <taxon>Bacteria</taxon>
        <taxon>Pseudomonadati</taxon>
        <taxon>Pseudomonadota</taxon>
        <taxon>Betaproteobacteria</taxon>
        <taxon>Burkholderiales</taxon>
        <taxon>Burkholderiaceae</taxon>
        <taxon>Burkholderia</taxon>
        <taxon>Burkholderia cepacia complex</taxon>
    </lineage>
</organism>
<dbReference type="InterPro" id="IPR009061">
    <property type="entry name" value="DNA-bd_dom_put_sf"/>
</dbReference>
<gene>
    <name evidence="1" type="ORF">I6K02_02375</name>
</gene>
<keyword evidence="2" id="KW-1185">Reference proteome</keyword>
<dbReference type="Pfam" id="PF05930">
    <property type="entry name" value="Phage_AlpA"/>
    <property type="match status" value="1"/>
</dbReference>
<dbReference type="PANTHER" id="PTHR36154">
    <property type="entry name" value="DNA-BINDING TRANSCRIPTIONAL ACTIVATOR ALPA"/>
    <property type="match status" value="1"/>
</dbReference>
<dbReference type="InterPro" id="IPR052931">
    <property type="entry name" value="Prophage_regulatory_activator"/>
</dbReference>
<dbReference type="GeneID" id="93131250"/>
<accession>A0A892I8H7</accession>
<proteinExistence type="predicted"/>